<feature type="region of interest" description="Disordered" evidence="1">
    <location>
        <begin position="231"/>
        <end position="357"/>
    </location>
</feature>
<feature type="domain" description="DUF6570" evidence="2">
    <location>
        <begin position="393"/>
        <end position="541"/>
    </location>
</feature>
<feature type="compositionally biased region" description="Basic and acidic residues" evidence="1">
    <location>
        <begin position="1"/>
        <end position="34"/>
    </location>
</feature>
<proteinExistence type="predicted"/>
<feature type="compositionally biased region" description="Polar residues" evidence="1">
    <location>
        <begin position="481"/>
        <end position="492"/>
    </location>
</feature>
<organism evidence="3">
    <name type="scientific">Volvox carteri f. nagariensis</name>
    <dbReference type="NCBI Taxonomy" id="3068"/>
    <lineage>
        <taxon>Eukaryota</taxon>
        <taxon>Viridiplantae</taxon>
        <taxon>Chlorophyta</taxon>
        <taxon>core chlorophytes</taxon>
        <taxon>Chlorophyceae</taxon>
        <taxon>CS clade</taxon>
        <taxon>Chlamydomonadales</taxon>
        <taxon>Volvocaceae</taxon>
        <taxon>Volvox</taxon>
    </lineage>
</organism>
<evidence type="ECO:0000256" key="1">
    <source>
        <dbReference type="SAM" id="MobiDB-lite"/>
    </source>
</evidence>
<feature type="compositionally biased region" description="Basic and acidic residues" evidence="1">
    <location>
        <begin position="329"/>
        <end position="352"/>
    </location>
</feature>
<dbReference type="InterPro" id="IPR046700">
    <property type="entry name" value="DUF6570"/>
</dbReference>
<accession>D9CJ46</accession>
<evidence type="ECO:0000313" key="3">
    <source>
        <dbReference type="EMBL" id="ADI46906.1"/>
    </source>
</evidence>
<evidence type="ECO:0000259" key="2">
    <source>
        <dbReference type="Pfam" id="PF20209"/>
    </source>
</evidence>
<feature type="region of interest" description="Disordered" evidence="1">
    <location>
        <begin position="1"/>
        <end position="143"/>
    </location>
</feature>
<feature type="region of interest" description="Disordered" evidence="1">
    <location>
        <begin position="480"/>
        <end position="507"/>
    </location>
</feature>
<protein>
    <submittedName>
        <fullName evidence="3">MTM0097</fullName>
    </submittedName>
</protein>
<dbReference type="EMBL" id="GU784916">
    <property type="protein sequence ID" value="ADI46906.1"/>
    <property type="molecule type" value="Genomic_DNA"/>
</dbReference>
<feature type="compositionally biased region" description="Basic residues" evidence="1">
    <location>
        <begin position="297"/>
        <end position="307"/>
    </location>
</feature>
<feature type="compositionally biased region" description="Basic and acidic residues" evidence="1">
    <location>
        <begin position="86"/>
        <end position="143"/>
    </location>
</feature>
<feature type="compositionally biased region" description="Low complexity" evidence="1">
    <location>
        <begin position="270"/>
        <end position="281"/>
    </location>
</feature>
<feature type="compositionally biased region" description="Basic and acidic residues" evidence="1">
    <location>
        <begin position="40"/>
        <end position="80"/>
    </location>
</feature>
<reference evidence="3" key="1">
    <citation type="journal article" date="2010" name="Science">
        <title>Evolution of an expanded sex-determining locus in Volvox.</title>
        <authorList>
            <person name="Ferris P."/>
            <person name="Olson B.J."/>
            <person name="De Hoff P.L."/>
            <person name="Douglass S."/>
            <person name="Casero D."/>
            <person name="Prochnik S."/>
            <person name="Geng S."/>
            <person name="Rai R."/>
            <person name="Grimwood J."/>
            <person name="Schmutz J."/>
            <person name="Nishii I."/>
            <person name="Hamaji T."/>
            <person name="Nozaki H."/>
            <person name="Pellegrini M."/>
            <person name="Umen J.G."/>
        </authorList>
    </citation>
    <scope>NUCLEOTIDE SEQUENCE</scope>
    <source>
        <strain evidence="3">Adam</strain>
    </source>
</reference>
<gene>
    <name evidence="3" type="primary">MTM0097</name>
</gene>
<sequence>MTEEERQHEREANAVREQQRRAEMTEEERQHECEANAAREQQRRAEMTEEERQHEREANAAREQQRRAEMTEEERQHECEANAAREQQRRAEMTEEERQHEREANVAREQQRRAEMTEEERQHEREANMAREQQRRTEMTEEEWQRDIANRVMCRTRARASGGRDAEELQAKWEESPNGMCESCHRGFYPNALTNCGLPVLIITLHRLLTAAQHQAVGAYHQHTIDEHCEGERQGGLADNVDPNREIEEGGDGAGEGGRSHDADFTTGQAGPAANGPAPDGHNNDVAVGDQALQRDRGRRRSTRLQGRRAVGAGEAAAPTGLGNGLRGPDGRDGFARRGGDGRRGRGTERGRAGRRPAGVVVPDIAAYMYTHRHELPQHYRVCTTCRSYLKDGEMPPQCVANRLMLRDLPEQLRGLRDGEWRLVCRAFAYHQLYVLPRGQQTAARGIAITVRSNTEEVTSLLPRAVNNAGIALVRTDGALPNQQQPNVQEAPQDNGGPVAGAGPPAAGAALRRRAPVAFQVRVPVLASAPVWLVRNNPLYKGPRPFPGFLEADTQSCP</sequence>
<dbReference type="AlphaFoldDB" id="D9CJ46"/>
<feature type="compositionally biased region" description="Low complexity" evidence="1">
    <location>
        <begin position="308"/>
        <end position="318"/>
    </location>
</feature>
<dbReference type="Pfam" id="PF20209">
    <property type="entry name" value="DUF6570"/>
    <property type="match status" value="1"/>
</dbReference>
<name>D9CJ46_VOLCA</name>